<gene>
    <name evidence="1" type="ORF">O6H91_08G036200</name>
</gene>
<comment type="caution">
    <text evidence="1">The sequence shown here is derived from an EMBL/GenBank/DDBJ whole genome shotgun (WGS) entry which is preliminary data.</text>
</comment>
<proteinExistence type="predicted"/>
<protein>
    <submittedName>
        <fullName evidence="1">Uncharacterized protein</fullName>
    </submittedName>
</protein>
<name>A0ACC2CWQ6_DIPCM</name>
<evidence type="ECO:0000313" key="1">
    <source>
        <dbReference type="EMBL" id="KAJ7546339.1"/>
    </source>
</evidence>
<sequence>MFFLKVIQEQMTLVIKLREIILNDIKCWTRSSSLEVIQKDLNLLIKLREILTVIQEQLNLVLNLRNILINYLNALSFSFCDSDMCIPPFPVTFLPTPHAITWDFIK</sequence>
<reference evidence="2" key="1">
    <citation type="journal article" date="2024" name="Proc. Natl. Acad. Sci. U.S.A.">
        <title>Extraordinary preservation of gene collinearity over three hundred million years revealed in homosporous lycophytes.</title>
        <authorList>
            <person name="Li C."/>
            <person name="Wickell D."/>
            <person name="Kuo L.Y."/>
            <person name="Chen X."/>
            <person name="Nie B."/>
            <person name="Liao X."/>
            <person name="Peng D."/>
            <person name="Ji J."/>
            <person name="Jenkins J."/>
            <person name="Williams M."/>
            <person name="Shu S."/>
            <person name="Plott C."/>
            <person name="Barry K."/>
            <person name="Rajasekar S."/>
            <person name="Grimwood J."/>
            <person name="Han X."/>
            <person name="Sun S."/>
            <person name="Hou Z."/>
            <person name="He W."/>
            <person name="Dai G."/>
            <person name="Sun C."/>
            <person name="Schmutz J."/>
            <person name="Leebens-Mack J.H."/>
            <person name="Li F.W."/>
            <person name="Wang L."/>
        </authorList>
    </citation>
    <scope>NUCLEOTIDE SEQUENCE [LARGE SCALE GENOMIC DNA]</scope>
    <source>
        <strain evidence="2">cv. PW_Plant_1</strain>
    </source>
</reference>
<dbReference type="Proteomes" id="UP001162992">
    <property type="component" value="Chromosome 8"/>
</dbReference>
<keyword evidence="2" id="KW-1185">Reference proteome</keyword>
<organism evidence="1 2">
    <name type="scientific">Diphasiastrum complanatum</name>
    <name type="common">Issler's clubmoss</name>
    <name type="synonym">Lycopodium complanatum</name>
    <dbReference type="NCBI Taxonomy" id="34168"/>
    <lineage>
        <taxon>Eukaryota</taxon>
        <taxon>Viridiplantae</taxon>
        <taxon>Streptophyta</taxon>
        <taxon>Embryophyta</taxon>
        <taxon>Tracheophyta</taxon>
        <taxon>Lycopodiopsida</taxon>
        <taxon>Lycopodiales</taxon>
        <taxon>Lycopodiaceae</taxon>
        <taxon>Lycopodioideae</taxon>
        <taxon>Diphasiastrum</taxon>
    </lineage>
</organism>
<dbReference type="EMBL" id="CM055099">
    <property type="protein sequence ID" value="KAJ7546339.1"/>
    <property type="molecule type" value="Genomic_DNA"/>
</dbReference>
<evidence type="ECO:0000313" key="2">
    <source>
        <dbReference type="Proteomes" id="UP001162992"/>
    </source>
</evidence>
<accession>A0ACC2CWQ6</accession>